<dbReference type="InterPro" id="IPR012337">
    <property type="entry name" value="RNaseH-like_sf"/>
</dbReference>
<dbReference type="AlphaFoldDB" id="A0A151QZN7"/>
<gene>
    <name evidence="1" type="ORF">KK1_043272</name>
</gene>
<sequence length="171" mass="20248">MTFLLPDISAYLYEVIDDALFIKTFIMTHSMRLAIFNEFSTLKLLSVADTRFASMIVMLKRLKLLKSSLQNMVISDQWNSYREDDVGKFARVKEIILNDIWWDKVDYILSFIDPIYSTIRKRNKMDPKRAEDLVCVHSNLRHLSRKSEFIKKERQDCMSLDEPDLEAFFFG</sequence>
<proteinExistence type="predicted"/>
<dbReference type="SUPFAM" id="SSF53098">
    <property type="entry name" value="Ribonuclease H-like"/>
    <property type="match status" value="1"/>
</dbReference>
<dbReference type="Proteomes" id="UP000075243">
    <property type="component" value="Unassembled WGS sequence"/>
</dbReference>
<dbReference type="EMBL" id="KQ484337">
    <property type="protein sequence ID" value="KYP35685.1"/>
    <property type="molecule type" value="Genomic_DNA"/>
</dbReference>
<organism evidence="1 2">
    <name type="scientific">Cajanus cajan</name>
    <name type="common">Pigeon pea</name>
    <name type="synonym">Cajanus indicus</name>
    <dbReference type="NCBI Taxonomy" id="3821"/>
    <lineage>
        <taxon>Eukaryota</taxon>
        <taxon>Viridiplantae</taxon>
        <taxon>Streptophyta</taxon>
        <taxon>Embryophyta</taxon>
        <taxon>Tracheophyta</taxon>
        <taxon>Spermatophyta</taxon>
        <taxon>Magnoliopsida</taxon>
        <taxon>eudicotyledons</taxon>
        <taxon>Gunneridae</taxon>
        <taxon>Pentapetalae</taxon>
        <taxon>rosids</taxon>
        <taxon>fabids</taxon>
        <taxon>Fabales</taxon>
        <taxon>Fabaceae</taxon>
        <taxon>Papilionoideae</taxon>
        <taxon>50 kb inversion clade</taxon>
        <taxon>NPAAA clade</taxon>
        <taxon>indigoferoid/millettioid clade</taxon>
        <taxon>Phaseoleae</taxon>
        <taxon>Cajanus</taxon>
    </lineage>
</organism>
<evidence type="ECO:0000313" key="1">
    <source>
        <dbReference type="EMBL" id="KYP35685.1"/>
    </source>
</evidence>
<dbReference type="PANTHER" id="PTHR32166">
    <property type="entry name" value="OSJNBA0013A04.12 PROTEIN"/>
    <property type="match status" value="1"/>
</dbReference>
<evidence type="ECO:0000313" key="2">
    <source>
        <dbReference type="Proteomes" id="UP000075243"/>
    </source>
</evidence>
<name>A0A151QZN7_CAJCA</name>
<protein>
    <submittedName>
        <fullName evidence="1">Uncharacterized protein</fullName>
    </submittedName>
</protein>
<dbReference type="Gramene" id="C.cajan_37845.t">
    <property type="protein sequence ID" value="C.cajan_37845.t"/>
    <property type="gene ID" value="C.cajan_37845"/>
</dbReference>
<keyword evidence="2" id="KW-1185">Reference proteome</keyword>
<reference evidence="1" key="1">
    <citation type="journal article" date="2012" name="Nat. Biotechnol.">
        <title>Draft genome sequence of pigeonpea (Cajanus cajan), an orphan legume crop of resource-poor farmers.</title>
        <authorList>
            <person name="Varshney R.K."/>
            <person name="Chen W."/>
            <person name="Li Y."/>
            <person name="Bharti A.K."/>
            <person name="Saxena R.K."/>
            <person name="Schlueter J.A."/>
            <person name="Donoghue M.T."/>
            <person name="Azam S."/>
            <person name="Fan G."/>
            <person name="Whaley A.M."/>
            <person name="Farmer A.D."/>
            <person name="Sheridan J."/>
            <person name="Iwata A."/>
            <person name="Tuteja R."/>
            <person name="Penmetsa R.V."/>
            <person name="Wu W."/>
            <person name="Upadhyaya H.D."/>
            <person name="Yang S.P."/>
            <person name="Shah T."/>
            <person name="Saxena K.B."/>
            <person name="Michael T."/>
            <person name="McCombie W.R."/>
            <person name="Yang B."/>
            <person name="Zhang G."/>
            <person name="Yang H."/>
            <person name="Wang J."/>
            <person name="Spillane C."/>
            <person name="Cook D.R."/>
            <person name="May G.D."/>
            <person name="Xu X."/>
            <person name="Jackson S.A."/>
        </authorList>
    </citation>
    <scope>NUCLEOTIDE SEQUENCE [LARGE SCALE GENOMIC DNA]</scope>
</reference>
<dbReference type="PANTHER" id="PTHR32166:SF81">
    <property type="entry name" value="OS06G0658400 PROTEIN"/>
    <property type="match status" value="1"/>
</dbReference>
<accession>A0A151QZN7</accession>
<dbReference type="OMA" id="KKERQDC"/>